<dbReference type="EMBL" id="VSWC01000132">
    <property type="protein sequence ID" value="KAA1079730.1"/>
    <property type="molecule type" value="Genomic_DNA"/>
</dbReference>
<protein>
    <submittedName>
        <fullName evidence="2">Uncharacterized protein</fullName>
    </submittedName>
</protein>
<organism evidence="2 3">
    <name type="scientific">Puccinia graminis f. sp. tritici</name>
    <dbReference type="NCBI Taxonomy" id="56615"/>
    <lineage>
        <taxon>Eukaryota</taxon>
        <taxon>Fungi</taxon>
        <taxon>Dikarya</taxon>
        <taxon>Basidiomycota</taxon>
        <taxon>Pucciniomycotina</taxon>
        <taxon>Pucciniomycetes</taxon>
        <taxon>Pucciniales</taxon>
        <taxon>Pucciniaceae</taxon>
        <taxon>Puccinia</taxon>
    </lineage>
</organism>
<gene>
    <name evidence="2" type="ORF">PGT21_022635</name>
</gene>
<comment type="caution">
    <text evidence="2">The sequence shown here is derived from an EMBL/GenBank/DDBJ whole genome shotgun (WGS) entry which is preliminary data.</text>
</comment>
<dbReference type="AlphaFoldDB" id="A0A5B0MVA4"/>
<evidence type="ECO:0000313" key="3">
    <source>
        <dbReference type="Proteomes" id="UP000324748"/>
    </source>
</evidence>
<name>A0A5B0MVA4_PUCGR</name>
<dbReference type="Proteomes" id="UP000324748">
    <property type="component" value="Unassembled WGS sequence"/>
</dbReference>
<feature type="region of interest" description="Disordered" evidence="1">
    <location>
        <begin position="45"/>
        <end position="64"/>
    </location>
</feature>
<reference evidence="2 3" key="1">
    <citation type="submission" date="2019-05" db="EMBL/GenBank/DDBJ databases">
        <title>Emergence of the Ug99 lineage of the wheat stem rust pathogen through somatic hybridization.</title>
        <authorList>
            <person name="Li F."/>
            <person name="Upadhyaya N.M."/>
            <person name="Sperschneider J."/>
            <person name="Matny O."/>
            <person name="Nguyen-Phuc H."/>
            <person name="Mago R."/>
            <person name="Raley C."/>
            <person name="Miller M.E."/>
            <person name="Silverstein K.A.T."/>
            <person name="Henningsen E."/>
            <person name="Hirsch C.D."/>
            <person name="Visser B."/>
            <person name="Pretorius Z.A."/>
            <person name="Steffenson B.J."/>
            <person name="Schwessinger B."/>
            <person name="Dodds P.N."/>
            <person name="Figueroa M."/>
        </authorList>
    </citation>
    <scope>NUCLEOTIDE SEQUENCE [LARGE SCALE GENOMIC DNA]</scope>
    <source>
        <strain evidence="2">21-0</strain>
    </source>
</reference>
<accession>A0A5B0MVA4</accession>
<feature type="region of interest" description="Disordered" evidence="1">
    <location>
        <begin position="92"/>
        <end position="131"/>
    </location>
</feature>
<sequence>MIPESRAQTNASQICSRSLRLAFVPTSLCTQPLQPISGLTVASFSARPTRPTTQQNLPPSYPASSYSGPLQLVPWSNQQLIISSSPILYPQVKNTRSTHQPVGEPPKAEEQSISALPPKTPHANLGYPNHH</sequence>
<evidence type="ECO:0000313" key="2">
    <source>
        <dbReference type="EMBL" id="KAA1079730.1"/>
    </source>
</evidence>
<evidence type="ECO:0000256" key="1">
    <source>
        <dbReference type="SAM" id="MobiDB-lite"/>
    </source>
</evidence>
<proteinExistence type="predicted"/>
<keyword evidence="3" id="KW-1185">Reference proteome</keyword>